<protein>
    <submittedName>
        <fullName evidence="1">Uncharacterized protein</fullName>
    </submittedName>
</protein>
<dbReference type="AlphaFoldDB" id="A0A0A9FQV4"/>
<accession>A0A0A9FQV4</accession>
<dbReference type="EMBL" id="GBRH01187203">
    <property type="protein sequence ID" value="JAE10693.1"/>
    <property type="molecule type" value="Transcribed_RNA"/>
</dbReference>
<reference evidence="1" key="1">
    <citation type="submission" date="2014-09" db="EMBL/GenBank/DDBJ databases">
        <authorList>
            <person name="Magalhaes I.L.F."/>
            <person name="Oliveira U."/>
            <person name="Santos F.R."/>
            <person name="Vidigal T.H.D.A."/>
            <person name="Brescovit A.D."/>
            <person name="Santos A.J."/>
        </authorList>
    </citation>
    <scope>NUCLEOTIDE SEQUENCE</scope>
    <source>
        <tissue evidence="1">Shoot tissue taken approximately 20 cm above the soil surface</tissue>
    </source>
</reference>
<organism evidence="1">
    <name type="scientific">Arundo donax</name>
    <name type="common">Giant reed</name>
    <name type="synonym">Donax arundinaceus</name>
    <dbReference type="NCBI Taxonomy" id="35708"/>
    <lineage>
        <taxon>Eukaryota</taxon>
        <taxon>Viridiplantae</taxon>
        <taxon>Streptophyta</taxon>
        <taxon>Embryophyta</taxon>
        <taxon>Tracheophyta</taxon>
        <taxon>Spermatophyta</taxon>
        <taxon>Magnoliopsida</taxon>
        <taxon>Liliopsida</taxon>
        <taxon>Poales</taxon>
        <taxon>Poaceae</taxon>
        <taxon>PACMAD clade</taxon>
        <taxon>Arundinoideae</taxon>
        <taxon>Arundineae</taxon>
        <taxon>Arundo</taxon>
    </lineage>
</organism>
<name>A0A0A9FQV4_ARUDO</name>
<reference evidence="1" key="2">
    <citation type="journal article" date="2015" name="Data Brief">
        <title>Shoot transcriptome of the giant reed, Arundo donax.</title>
        <authorList>
            <person name="Barrero R.A."/>
            <person name="Guerrero F.D."/>
            <person name="Moolhuijzen P."/>
            <person name="Goolsby J.A."/>
            <person name="Tidwell J."/>
            <person name="Bellgard S.E."/>
            <person name="Bellgard M.I."/>
        </authorList>
    </citation>
    <scope>NUCLEOTIDE SEQUENCE</scope>
    <source>
        <tissue evidence="1">Shoot tissue taken approximately 20 cm above the soil surface</tissue>
    </source>
</reference>
<evidence type="ECO:0000313" key="1">
    <source>
        <dbReference type="EMBL" id="JAE10693.1"/>
    </source>
</evidence>
<sequence>MMITVLQYRLIFQRNRYVIFGEG</sequence>
<proteinExistence type="predicted"/>